<dbReference type="RefSeq" id="WP_190382727.1">
    <property type="nucleotide sequence ID" value="NZ_JACJQT010000015.1"/>
</dbReference>
<dbReference type="Proteomes" id="UP000606721">
    <property type="component" value="Unassembled WGS sequence"/>
</dbReference>
<evidence type="ECO:0000313" key="3">
    <source>
        <dbReference type="Proteomes" id="UP000606721"/>
    </source>
</evidence>
<evidence type="ECO:0000259" key="1">
    <source>
        <dbReference type="PROSITE" id="PS50126"/>
    </source>
</evidence>
<name>A0ABR8BUB8_APHFL</name>
<dbReference type="Gene3D" id="2.40.50.140">
    <property type="entry name" value="Nucleic acid-binding proteins"/>
    <property type="match status" value="1"/>
</dbReference>
<dbReference type="SMART" id="SM00316">
    <property type="entry name" value="S1"/>
    <property type="match status" value="1"/>
</dbReference>
<sequence length="111" mass="12380">MSDQFWQKIKSKYRLGELIHGTVEYQVPFGIFVSLDDEVVKGLVQITDFVDSGDMTPEMYPDIGSPIGAVVVGYTEDDRNQIWLSVKPSILQKALVHLKIPVTSDRSLPAA</sequence>
<protein>
    <submittedName>
        <fullName evidence="2">S1 RNA-binding domain-containing protein</fullName>
    </submittedName>
</protein>
<dbReference type="InterPro" id="IPR012340">
    <property type="entry name" value="NA-bd_OB-fold"/>
</dbReference>
<proteinExistence type="predicted"/>
<feature type="domain" description="S1 motif" evidence="1">
    <location>
        <begin position="16"/>
        <end position="87"/>
    </location>
</feature>
<reference evidence="2 3" key="1">
    <citation type="journal article" date="2020" name="ISME J.">
        <title>Comparative genomics reveals insights into cyanobacterial evolution and habitat adaptation.</title>
        <authorList>
            <person name="Chen M.Y."/>
            <person name="Teng W.K."/>
            <person name="Zhao L."/>
            <person name="Hu C.X."/>
            <person name="Zhou Y.K."/>
            <person name="Han B.P."/>
            <person name="Song L.R."/>
            <person name="Shu W.S."/>
        </authorList>
    </citation>
    <scope>NUCLEOTIDE SEQUENCE [LARGE SCALE GENOMIC DNA]</scope>
    <source>
        <strain evidence="2 3">FACHB-1040</strain>
    </source>
</reference>
<organism evidence="2 3">
    <name type="scientific">Aphanizomenon flos-aquae FACHB-1040</name>
    <dbReference type="NCBI Taxonomy" id="2692887"/>
    <lineage>
        <taxon>Bacteria</taxon>
        <taxon>Bacillati</taxon>
        <taxon>Cyanobacteriota</taxon>
        <taxon>Cyanophyceae</taxon>
        <taxon>Nostocales</taxon>
        <taxon>Aphanizomenonaceae</taxon>
        <taxon>Aphanizomenon</taxon>
    </lineage>
</organism>
<dbReference type="Pfam" id="PF00575">
    <property type="entry name" value="S1"/>
    <property type="match status" value="1"/>
</dbReference>
<accession>A0ABR8BUB8</accession>
<dbReference type="EMBL" id="JACJQT010000015">
    <property type="protein sequence ID" value="MBD2278221.1"/>
    <property type="molecule type" value="Genomic_DNA"/>
</dbReference>
<gene>
    <name evidence="2" type="ORF">H6F99_07865</name>
</gene>
<dbReference type="PROSITE" id="PS50126">
    <property type="entry name" value="S1"/>
    <property type="match status" value="1"/>
</dbReference>
<evidence type="ECO:0000313" key="2">
    <source>
        <dbReference type="EMBL" id="MBD2278221.1"/>
    </source>
</evidence>
<comment type="caution">
    <text evidence="2">The sequence shown here is derived from an EMBL/GenBank/DDBJ whole genome shotgun (WGS) entry which is preliminary data.</text>
</comment>
<dbReference type="InterPro" id="IPR003029">
    <property type="entry name" value="S1_domain"/>
</dbReference>
<keyword evidence="3" id="KW-1185">Reference proteome</keyword>
<dbReference type="SUPFAM" id="SSF50249">
    <property type="entry name" value="Nucleic acid-binding proteins"/>
    <property type="match status" value="1"/>
</dbReference>